<evidence type="ECO:0000313" key="6">
    <source>
        <dbReference type="EMBL" id="MDE49137.1"/>
    </source>
</evidence>
<keyword evidence="4" id="KW-0472">Membrane</keyword>
<evidence type="ECO:0000256" key="3">
    <source>
        <dbReference type="ARBA" id="ARBA00023180"/>
    </source>
</evidence>
<keyword evidence="4" id="KW-1133">Transmembrane helix</keyword>
<dbReference type="InterPro" id="IPR002469">
    <property type="entry name" value="Peptidase_S9B_N"/>
</dbReference>
<dbReference type="PANTHER" id="PTHR11731:SF200">
    <property type="entry name" value="DIPEPTIDYL PEPTIDASE 10, ISOFORM B"/>
    <property type="match status" value="1"/>
</dbReference>
<protein>
    <submittedName>
        <fullName evidence="6">Inactive dipeptidyl peptidase 10</fullName>
    </submittedName>
</protein>
<dbReference type="PANTHER" id="PTHR11731">
    <property type="entry name" value="PROTEASE FAMILY S9B,C DIPEPTIDYL-PEPTIDASE IV-RELATED"/>
    <property type="match status" value="1"/>
</dbReference>
<evidence type="ECO:0000256" key="2">
    <source>
        <dbReference type="ARBA" id="ARBA00022825"/>
    </source>
</evidence>
<keyword evidence="3" id="KW-0325">Glycoprotein</keyword>
<dbReference type="GO" id="GO:0006508">
    <property type="term" value="P:proteolysis"/>
    <property type="evidence" value="ECO:0007669"/>
    <property type="project" value="InterPro"/>
</dbReference>
<dbReference type="GO" id="GO:0008239">
    <property type="term" value="F:dipeptidyl-peptidase activity"/>
    <property type="evidence" value="ECO:0007669"/>
    <property type="project" value="TreeGrafter"/>
</dbReference>
<dbReference type="InterPro" id="IPR050278">
    <property type="entry name" value="Serine_Prot_S9B/DPPIV"/>
</dbReference>
<dbReference type="AlphaFoldDB" id="A0A6G1SG44"/>
<evidence type="ECO:0000256" key="1">
    <source>
        <dbReference type="ARBA" id="ARBA00022438"/>
    </source>
</evidence>
<sequence length="609" mass="68100">MEFEHKVGAFDDEGLVAADKEKKDWKGIVISLLVIGSIMGAIIVAIILCTPDGDVDANKAKLEFDLLVSDQFKVQVFNGTWLSDHEIVYVDQNGSIVIFDADTNKSSSMLVKTYDKTLHTMARFKLSTDRQSLLFMSDMRYEFGSPISARYAIFNISSQTVEFLDDLIKVNNPMRTPRIQYATWGPVSNSIVFIESNDIYYVPDFAASHGDSSSQVAGDGTGGGSGGLSGSTAYLGSNKYMRLTKTGSISDSIHNGLPDSLYRTNIFNQPNEATLWWSPDGRYLAYLSFDDALVEPNPIEYYDNHPSQAGDGNFMPRIHYEKYPRAGGINPRVTVHVVDLASSTAGDSGEIEQSIILAPTELIKQQQLDPRLGYYVTYVGWLARGQNQLLVMWSNRAQSMSIMSQCENTNEKGSLFGSRANTWKCDILTTFSQRIPPSLDAKQTILSSINANGTRLIFFALPRPDSIIGDHYHVAMLKGEERAPKYLTHGEFDIDRLISYDVDTDALYFEAKIGERAERHLYRISQVTQIARRQTRCLTCELNEPCGYNSAHVAPGSKYFVHECLGPSIPKTYLRLLKPRPASAYNQTLFELQQQQLQLQRRVCICCLG</sequence>
<reference evidence="6" key="1">
    <citation type="submission" date="2018-10" db="EMBL/GenBank/DDBJ databases">
        <title>Transcriptome assembly of Aceria tosichella (Wheat curl mite) Type 2.</title>
        <authorList>
            <person name="Scully E.D."/>
            <person name="Geib S.M."/>
            <person name="Palmer N.A."/>
            <person name="Gupta A.K."/>
            <person name="Sarath G."/>
            <person name="Tatineni S."/>
        </authorList>
    </citation>
    <scope>NUCLEOTIDE SEQUENCE</scope>
    <source>
        <strain evidence="6">LincolnNE</strain>
    </source>
</reference>
<dbReference type="Gene3D" id="2.140.10.30">
    <property type="entry name" value="Dipeptidylpeptidase IV, N-terminal domain"/>
    <property type="match status" value="1"/>
</dbReference>
<feature type="transmembrane region" description="Helical" evidence="4">
    <location>
        <begin position="28"/>
        <end position="48"/>
    </location>
</feature>
<keyword evidence="1" id="KW-0031">Aminopeptidase</keyword>
<dbReference type="GO" id="GO:0005886">
    <property type="term" value="C:plasma membrane"/>
    <property type="evidence" value="ECO:0007669"/>
    <property type="project" value="TreeGrafter"/>
</dbReference>
<organism evidence="6">
    <name type="scientific">Aceria tosichella</name>
    <name type="common">wheat curl mite</name>
    <dbReference type="NCBI Taxonomy" id="561515"/>
    <lineage>
        <taxon>Eukaryota</taxon>
        <taxon>Metazoa</taxon>
        <taxon>Ecdysozoa</taxon>
        <taxon>Arthropoda</taxon>
        <taxon>Chelicerata</taxon>
        <taxon>Arachnida</taxon>
        <taxon>Acari</taxon>
        <taxon>Acariformes</taxon>
        <taxon>Trombidiformes</taxon>
        <taxon>Prostigmata</taxon>
        <taxon>Eupodina</taxon>
        <taxon>Eriophyoidea</taxon>
        <taxon>Eriophyidae</taxon>
        <taxon>Eriophyinae</taxon>
        <taxon>Aceriini</taxon>
        <taxon>Aceria</taxon>
    </lineage>
</organism>
<evidence type="ECO:0000256" key="4">
    <source>
        <dbReference type="SAM" id="Phobius"/>
    </source>
</evidence>
<keyword evidence="1" id="KW-0378">Hydrolase</keyword>
<proteinExistence type="predicted"/>
<gene>
    <name evidence="6" type="primary">DPP10</name>
    <name evidence="6" type="ORF">g.14841</name>
</gene>
<feature type="domain" description="Dipeptidylpeptidase IV N-terminal" evidence="5">
    <location>
        <begin position="237"/>
        <end position="570"/>
    </location>
</feature>
<feature type="domain" description="Dipeptidylpeptidase IV N-terminal" evidence="5">
    <location>
        <begin position="127"/>
        <end position="224"/>
    </location>
</feature>
<dbReference type="Pfam" id="PF00930">
    <property type="entry name" value="DPPIV_N"/>
    <property type="match status" value="2"/>
</dbReference>
<dbReference type="GO" id="GO:0004177">
    <property type="term" value="F:aminopeptidase activity"/>
    <property type="evidence" value="ECO:0007669"/>
    <property type="project" value="UniProtKB-KW"/>
</dbReference>
<keyword evidence="4" id="KW-0812">Transmembrane</keyword>
<dbReference type="EMBL" id="GGYP01004366">
    <property type="protein sequence ID" value="MDE49137.1"/>
    <property type="molecule type" value="Transcribed_RNA"/>
</dbReference>
<keyword evidence="1" id="KW-0645">Protease</keyword>
<evidence type="ECO:0000259" key="5">
    <source>
        <dbReference type="Pfam" id="PF00930"/>
    </source>
</evidence>
<dbReference type="GO" id="GO:0008236">
    <property type="term" value="F:serine-type peptidase activity"/>
    <property type="evidence" value="ECO:0007669"/>
    <property type="project" value="UniProtKB-KW"/>
</dbReference>
<keyword evidence="2" id="KW-0720">Serine protease</keyword>
<dbReference type="SUPFAM" id="SSF82171">
    <property type="entry name" value="DPP6 N-terminal domain-like"/>
    <property type="match status" value="1"/>
</dbReference>
<accession>A0A6G1SG44</accession>
<name>A0A6G1SG44_9ACAR</name>